<reference evidence="2 3" key="1">
    <citation type="submission" date="2020-08" db="EMBL/GenBank/DDBJ databases">
        <title>A Genomic Blueprint of the Chicken Gut Microbiome.</title>
        <authorList>
            <person name="Gilroy R."/>
            <person name="Ravi A."/>
            <person name="Getino M."/>
            <person name="Pursley I."/>
            <person name="Horton D.L."/>
            <person name="Alikhan N.-F."/>
            <person name="Baker D."/>
            <person name="Gharbi K."/>
            <person name="Hall N."/>
            <person name="Watson M."/>
            <person name="Adriaenssens E.M."/>
            <person name="Foster-Nyarko E."/>
            <person name="Jarju S."/>
            <person name="Secka A."/>
            <person name="Antonio M."/>
            <person name="Oren A."/>
            <person name="Chaudhuri R."/>
            <person name="La Ragione R.M."/>
            <person name="Hildebrand F."/>
            <person name="Pallen M.J."/>
        </authorList>
    </citation>
    <scope>NUCLEOTIDE SEQUENCE [LARGE SCALE GENOMIC DNA]</scope>
    <source>
        <strain evidence="2 3">N37</strain>
    </source>
</reference>
<comment type="caution">
    <text evidence="2">The sequence shown here is derived from an EMBL/GenBank/DDBJ whole genome shotgun (WGS) entry which is preliminary data.</text>
</comment>
<name>A0ABR8YNT7_9CLOT</name>
<keyword evidence="1" id="KW-0175">Coiled coil</keyword>
<dbReference type="EMBL" id="JACSQB010000018">
    <property type="protein sequence ID" value="MBD8045861.1"/>
    <property type="molecule type" value="Genomic_DNA"/>
</dbReference>
<gene>
    <name evidence="2" type="ORF">H9637_02195</name>
</gene>
<evidence type="ECO:0000313" key="2">
    <source>
        <dbReference type="EMBL" id="MBD8045861.1"/>
    </source>
</evidence>
<keyword evidence="3" id="KW-1185">Reference proteome</keyword>
<proteinExistence type="predicted"/>
<evidence type="ECO:0000256" key="1">
    <source>
        <dbReference type="SAM" id="Coils"/>
    </source>
</evidence>
<organism evidence="2 3">
    <name type="scientific">Clostridium faecium</name>
    <dbReference type="NCBI Taxonomy" id="2762223"/>
    <lineage>
        <taxon>Bacteria</taxon>
        <taxon>Bacillati</taxon>
        <taxon>Bacillota</taxon>
        <taxon>Clostridia</taxon>
        <taxon>Eubacteriales</taxon>
        <taxon>Clostridiaceae</taxon>
        <taxon>Clostridium</taxon>
    </lineage>
</organism>
<feature type="coiled-coil region" evidence="1">
    <location>
        <begin position="3"/>
        <end position="55"/>
    </location>
</feature>
<evidence type="ECO:0000313" key="3">
    <source>
        <dbReference type="Proteomes" id="UP000627166"/>
    </source>
</evidence>
<dbReference type="RefSeq" id="WP_191738832.1">
    <property type="nucleotide sequence ID" value="NZ_JACSQB010000018.1"/>
</dbReference>
<dbReference type="Proteomes" id="UP000627166">
    <property type="component" value="Unassembled WGS sequence"/>
</dbReference>
<protein>
    <submittedName>
        <fullName evidence="2">Uncharacterized protein</fullName>
    </submittedName>
</protein>
<accession>A0ABR8YNT7</accession>
<sequence length="213" mass="26006">MKFQKLEKIIINKEEIKAELTKEEKQRLKEEKKLKRQEEKELRKEDKKVLKSTKELLPILDIDEDGIFITKNGYLSIYQIETKDIYAFNEYETKIHIYNFVAFLRNYVDDIKLLCMNFPVNTTKQQEFIQKKIKESTKEVYRNFLNEKLEQFVFLEEHRNNKEYFIVVFSKDREEIKNTIYKNQSRALIFRNIDIEKKIKILFKLNNLNTKLM</sequence>